<comment type="function">
    <text evidence="9">Proton pump that utilizes the energy of pyrophosphate hydrolysis as the driving force for proton movement across the membrane. Generates a proton motive force.</text>
</comment>
<dbReference type="RefSeq" id="WP_188780016.1">
    <property type="nucleotide sequence ID" value="NZ_BMKQ01000001.1"/>
</dbReference>
<dbReference type="PANTHER" id="PTHR31998">
    <property type="entry name" value="K(+)-INSENSITIVE PYROPHOSPHATE-ENERGIZED PROTON PUMP"/>
    <property type="match status" value="1"/>
</dbReference>
<feature type="transmembrane region" description="Helical" evidence="9">
    <location>
        <begin position="281"/>
        <end position="301"/>
    </location>
</feature>
<accession>A0A917BKJ6</accession>
<keyword evidence="9" id="KW-0375">Hydrogen ion transport</keyword>
<comment type="subunit">
    <text evidence="9">Homodimer.</text>
</comment>
<dbReference type="EC" id="7.1.3.1" evidence="9"/>
<dbReference type="NCBIfam" id="NF001960">
    <property type="entry name" value="PRK00733.3-5"/>
    <property type="match status" value="1"/>
</dbReference>
<evidence type="ECO:0000256" key="5">
    <source>
        <dbReference type="ARBA" id="ARBA00022967"/>
    </source>
</evidence>
<comment type="caution">
    <text evidence="10">The sequence shown here is derived from an EMBL/GenBank/DDBJ whole genome shotgun (WGS) entry which is preliminary data.</text>
</comment>
<keyword evidence="8 9" id="KW-0472">Membrane</keyword>
<reference evidence="10" key="1">
    <citation type="journal article" date="2014" name="Int. J. Syst. Evol. Microbiol.">
        <title>Complete genome sequence of Corynebacterium casei LMG S-19264T (=DSM 44701T), isolated from a smear-ripened cheese.</title>
        <authorList>
            <consortium name="US DOE Joint Genome Institute (JGI-PGF)"/>
            <person name="Walter F."/>
            <person name="Albersmeier A."/>
            <person name="Kalinowski J."/>
            <person name="Ruckert C."/>
        </authorList>
    </citation>
    <scope>NUCLEOTIDE SEQUENCE</scope>
    <source>
        <strain evidence="10">CGMCC 1.16067</strain>
    </source>
</reference>
<comment type="cofactor">
    <cofactor evidence="9">
        <name>Mg(2+)</name>
        <dbReference type="ChEBI" id="CHEBI:18420"/>
    </cofactor>
</comment>
<keyword evidence="7 9" id="KW-0406">Ion transport</keyword>
<name>A0A917BKJ6_9ACTN</name>
<dbReference type="Pfam" id="PF03030">
    <property type="entry name" value="H_PPase"/>
    <property type="match status" value="1"/>
</dbReference>
<dbReference type="GO" id="GO:0004427">
    <property type="term" value="F:inorganic diphosphate phosphatase activity"/>
    <property type="evidence" value="ECO:0007669"/>
    <property type="project" value="UniProtKB-UniRule"/>
</dbReference>
<dbReference type="InterPro" id="IPR004131">
    <property type="entry name" value="PPase-energised_H-pump"/>
</dbReference>
<feature type="transmembrane region" description="Helical" evidence="9">
    <location>
        <begin position="633"/>
        <end position="651"/>
    </location>
</feature>
<gene>
    <name evidence="10" type="primary">ppa</name>
    <name evidence="9" type="synonym">hppA</name>
    <name evidence="10" type="ORF">GCM10011519_24430</name>
</gene>
<protein>
    <recommendedName>
        <fullName evidence="9">K(+)-insensitive pyrophosphate-energized proton pump</fullName>
        <ecNumber evidence="9">7.1.3.1</ecNumber>
    </recommendedName>
    <alternativeName>
        <fullName evidence="9">Membrane-bound proton-translocating pyrophosphatase</fullName>
    </alternativeName>
    <alternativeName>
        <fullName evidence="9">Pyrophosphate-energized inorganic pyrophosphatase</fullName>
        <shortName evidence="9">H(+)-PPase</shortName>
    </alternativeName>
</protein>
<keyword evidence="6 9" id="KW-1133">Transmembrane helix</keyword>
<sequence length="788" mass="80168">MTAHLLGQISGAGVAPVPGIVHLDGLNLVLVIVVALIALAALGLGAMFRQEVLSAAEGTENMRTIAQAVQEGANAYLNRQFRTLGIFAGVAFLLLLALPADDWGVRIFRSIFFLVGAGFSAAVGYLGMSLAVRANLRVAAAAEAEGREPAMRIGFRTGATVGMLTVGLGLLGASIVVLAFGDEAPDVLEGFGFGAALLAMFMRVGGGIFTKAADVGADLVGKVEQNIPEDDPRNAATIADNVGDNVGDCAGMAADLFESYAVTLVAALILGSQAFGEKGLVFPLLIPAIGALTAVLGVYLCRPRTGENGLVTINRAFYISAAVSAVACVVLSFVFLPFSFDDLDVRATVLDQITEGSIGGNPAIIAASAVVIGIVMAAAILALTGYYTGTDYRPVKDVGRTSLTGAATVILSGLSVGFESAVYTTLVIGAAVFGAFLLGGASLTVSLFAVALAGTGLLTTVGVIVAMDTFGPVSDNAQGIAEMSGDVQEEGAQILTELDAVGNTTKAITKGIAIATAVLAATALFGSYATSVFDKLQEIGRDVTDPGQAQDLTGTLLEFFVFNPATLVGVLLGAAVVFLFSGLAINAVARAAGAVVYEVRRQFREIPGIMEGTGRPEYGRVVDIVTRDSLRELITPGVLAVLAPIAVGFGLGVAALAGFLAGAIGTGTLMAVFLANSGGAWDNAKKVVEDGHHGGKGSSAHEATIIGDTVGDPFKDTAGPAINPLIKVMNLVSLLIASAVVSLSVGNDSNDAVRILIAVVAVVIIAVVVYLSKRGEVAIDDAEPAPVK</sequence>
<feature type="transmembrane region" description="Helical" evidence="9">
    <location>
        <begin position="447"/>
        <end position="467"/>
    </location>
</feature>
<feature type="transmembrane region" description="Helical" evidence="9">
    <location>
        <begin position="657"/>
        <end position="676"/>
    </location>
</feature>
<feature type="transmembrane region" description="Helical" evidence="9">
    <location>
        <begin position="752"/>
        <end position="771"/>
    </location>
</feature>
<feature type="transmembrane region" description="Helical" evidence="9">
    <location>
        <begin position="26"/>
        <end position="48"/>
    </location>
</feature>
<dbReference type="AlphaFoldDB" id="A0A917BKJ6"/>
<dbReference type="Proteomes" id="UP000649179">
    <property type="component" value="Unassembled WGS sequence"/>
</dbReference>
<dbReference type="GO" id="GO:0005886">
    <property type="term" value="C:plasma membrane"/>
    <property type="evidence" value="ECO:0007669"/>
    <property type="project" value="UniProtKB-SubCell"/>
</dbReference>
<dbReference type="GO" id="GO:0012505">
    <property type="term" value="C:endomembrane system"/>
    <property type="evidence" value="ECO:0007669"/>
    <property type="project" value="UniProtKB-SubCell"/>
</dbReference>
<keyword evidence="5 9" id="KW-1278">Translocase</keyword>
<feature type="transmembrane region" description="Helical" evidence="9">
    <location>
        <begin position="153"/>
        <end position="181"/>
    </location>
</feature>
<evidence type="ECO:0000256" key="9">
    <source>
        <dbReference type="HAMAP-Rule" id="MF_01129"/>
    </source>
</evidence>
<feature type="transmembrane region" description="Helical" evidence="9">
    <location>
        <begin position="257"/>
        <end position="275"/>
    </location>
</feature>
<dbReference type="NCBIfam" id="TIGR01104">
    <property type="entry name" value="V_PPase"/>
    <property type="match status" value="1"/>
</dbReference>
<organism evidence="10 11">
    <name type="scientific">Marmoricola endophyticus</name>
    <dbReference type="NCBI Taxonomy" id="2040280"/>
    <lineage>
        <taxon>Bacteria</taxon>
        <taxon>Bacillati</taxon>
        <taxon>Actinomycetota</taxon>
        <taxon>Actinomycetes</taxon>
        <taxon>Propionibacteriales</taxon>
        <taxon>Nocardioidaceae</taxon>
        <taxon>Marmoricola</taxon>
    </lineage>
</organism>
<evidence type="ECO:0000313" key="11">
    <source>
        <dbReference type="Proteomes" id="UP000649179"/>
    </source>
</evidence>
<feature type="transmembrane region" description="Helical" evidence="9">
    <location>
        <begin position="81"/>
        <end position="99"/>
    </location>
</feature>
<keyword evidence="4 9" id="KW-0460">Magnesium</keyword>
<comment type="similarity">
    <text evidence="9">Belongs to the H(+)-translocating pyrophosphatase (TC 3.A.10) family. K(+)-insensitive subfamily.</text>
</comment>
<dbReference type="PIRSF" id="PIRSF001265">
    <property type="entry name" value="H+-PPase"/>
    <property type="match status" value="1"/>
</dbReference>
<comment type="catalytic activity">
    <reaction evidence="9">
        <text>diphosphate + H2O + H(+)(in) = 2 phosphate + 2 H(+)(out)</text>
        <dbReference type="Rhea" id="RHEA:13973"/>
        <dbReference type="ChEBI" id="CHEBI:15377"/>
        <dbReference type="ChEBI" id="CHEBI:15378"/>
        <dbReference type="ChEBI" id="CHEBI:33019"/>
        <dbReference type="ChEBI" id="CHEBI:43474"/>
        <dbReference type="EC" id="7.1.3.1"/>
    </reaction>
</comment>
<evidence type="ECO:0000256" key="8">
    <source>
        <dbReference type="ARBA" id="ARBA00023136"/>
    </source>
</evidence>
<dbReference type="EMBL" id="BMKQ01000001">
    <property type="protein sequence ID" value="GGF49616.1"/>
    <property type="molecule type" value="Genomic_DNA"/>
</dbReference>
<feature type="transmembrane region" description="Helical" evidence="9">
    <location>
        <begin position="111"/>
        <end position="132"/>
    </location>
</feature>
<evidence type="ECO:0000256" key="3">
    <source>
        <dbReference type="ARBA" id="ARBA00022692"/>
    </source>
</evidence>
<evidence type="ECO:0000256" key="7">
    <source>
        <dbReference type="ARBA" id="ARBA00023065"/>
    </source>
</evidence>
<comment type="caution">
    <text evidence="9">Lacks conserved residue(s) required for the propagation of feature annotation.</text>
</comment>
<feature type="transmembrane region" description="Helical" evidence="9">
    <location>
        <begin position="363"/>
        <end position="386"/>
    </location>
</feature>
<evidence type="ECO:0000256" key="1">
    <source>
        <dbReference type="ARBA" id="ARBA00004127"/>
    </source>
</evidence>
<keyword evidence="2 9" id="KW-0813">Transport</keyword>
<proteinExistence type="inferred from homology"/>
<keyword evidence="9" id="KW-1003">Cell membrane</keyword>
<comment type="subcellular location">
    <subcellularLocation>
        <location evidence="9">Cell membrane</location>
        <topology evidence="9">Multi-pass membrane protein</topology>
    </subcellularLocation>
    <subcellularLocation>
        <location evidence="1">Endomembrane system</location>
        <topology evidence="1">Multi-pass membrane protein</topology>
    </subcellularLocation>
</comment>
<evidence type="ECO:0000256" key="6">
    <source>
        <dbReference type="ARBA" id="ARBA00022989"/>
    </source>
</evidence>
<feature type="transmembrane region" description="Helical" evidence="9">
    <location>
        <begin position="728"/>
        <end position="746"/>
    </location>
</feature>
<reference evidence="10" key="2">
    <citation type="submission" date="2020-09" db="EMBL/GenBank/DDBJ databases">
        <authorList>
            <person name="Sun Q."/>
            <person name="Zhou Y."/>
        </authorList>
    </citation>
    <scope>NUCLEOTIDE SEQUENCE</scope>
    <source>
        <strain evidence="10">CGMCC 1.16067</strain>
    </source>
</reference>
<evidence type="ECO:0000256" key="2">
    <source>
        <dbReference type="ARBA" id="ARBA00022448"/>
    </source>
</evidence>
<feature type="transmembrane region" description="Helical" evidence="9">
    <location>
        <begin position="313"/>
        <end position="336"/>
    </location>
</feature>
<feature type="transmembrane region" description="Helical" evidence="9">
    <location>
        <begin position="187"/>
        <end position="204"/>
    </location>
</feature>
<dbReference type="NCBIfam" id="NF001952">
    <property type="entry name" value="PRK00733.1-4"/>
    <property type="match status" value="1"/>
</dbReference>
<evidence type="ECO:0000256" key="4">
    <source>
        <dbReference type="ARBA" id="ARBA00022842"/>
    </source>
</evidence>
<feature type="transmembrane region" description="Helical" evidence="9">
    <location>
        <begin position="559"/>
        <end position="580"/>
    </location>
</feature>
<keyword evidence="3 9" id="KW-0812">Transmembrane</keyword>
<feature type="site" description="Determinant of potassium independence" evidence="9">
    <location>
        <position position="506"/>
    </location>
</feature>
<dbReference type="GO" id="GO:0009678">
    <property type="term" value="F:diphosphate hydrolysis-driven proton transmembrane transporter activity"/>
    <property type="evidence" value="ECO:0007669"/>
    <property type="project" value="UniProtKB-UniRule"/>
</dbReference>
<keyword evidence="11" id="KW-1185">Reference proteome</keyword>
<dbReference type="GO" id="GO:0000287">
    <property type="term" value="F:magnesium ion binding"/>
    <property type="evidence" value="ECO:0007669"/>
    <property type="project" value="UniProtKB-UniRule"/>
</dbReference>
<dbReference type="HAMAP" id="MF_01129">
    <property type="entry name" value="PPase_energized_pump"/>
    <property type="match status" value="1"/>
</dbReference>
<evidence type="ECO:0000313" key="10">
    <source>
        <dbReference type="EMBL" id="GGF49616.1"/>
    </source>
</evidence>